<evidence type="ECO:0000313" key="3">
    <source>
        <dbReference type="EMBL" id="KAF6760773.1"/>
    </source>
</evidence>
<evidence type="ECO:0000256" key="2">
    <source>
        <dbReference type="SAM" id="MobiDB-lite"/>
    </source>
</evidence>
<reference evidence="3 4" key="1">
    <citation type="submission" date="2020-07" db="EMBL/GenBank/DDBJ databases">
        <title>Comparative genomics of pyrophilous fungi reveals a link between fire events and developmental genes.</title>
        <authorList>
            <consortium name="DOE Joint Genome Institute"/>
            <person name="Steindorff A.S."/>
            <person name="Carver A."/>
            <person name="Calhoun S."/>
            <person name="Stillman K."/>
            <person name="Liu H."/>
            <person name="Lipzen A."/>
            <person name="Pangilinan J."/>
            <person name="Labutti K."/>
            <person name="Bruns T.D."/>
            <person name="Grigoriev I.V."/>
        </authorList>
    </citation>
    <scope>NUCLEOTIDE SEQUENCE [LARGE SCALE GENOMIC DNA]</scope>
    <source>
        <strain evidence="3 4">CBS 144469</strain>
    </source>
</reference>
<keyword evidence="1" id="KW-0175">Coiled coil</keyword>
<gene>
    <name evidence="3" type="ORF">DFP72DRAFT_55398</name>
</gene>
<sequence>MSFRRLCNVSLQAGHLSSTPLSARKVSCLQCRPRPAPQAPLAVQQGKRHFTVSPRPANKTPPSSSKVDELIASITKEAEEKAKLGEGFDINASKSAEDFVEGLEDTTRTEFVLDPERVNALQTYAQTHWRPYRNLPPGWHSKWLNWDLHLTFYYPTPYYFLLVPQIDMMLNVRYAIPGQARPLMYNNAKEAWFFDVWPRDVELDLNSREDAARKLYYLDWEKEELWAVKGERTFKEVCRDMSQGGLEALELEKVECDVEGEAIIDRVMEDDESAIPLLVERLGYVPAPAEELSLNYLDRTEEVLGRSLDADEEVVPEDVRKESEMVYEEVLQMLREEMKGAESEEVEELAESLKEMAPEEMKPLRDLLGLLRQTKGEKKGELGEVFLKQVMQLEKDVQEEGRILGELLLKEKKKD</sequence>
<feature type="coiled-coil region" evidence="1">
    <location>
        <begin position="324"/>
        <end position="351"/>
    </location>
</feature>
<name>A0A8H6M9E2_9AGAR</name>
<proteinExistence type="predicted"/>
<dbReference type="EMBL" id="JACGCI010000011">
    <property type="protein sequence ID" value="KAF6760773.1"/>
    <property type="molecule type" value="Genomic_DNA"/>
</dbReference>
<organism evidence="3 4">
    <name type="scientific">Ephemerocybe angulata</name>
    <dbReference type="NCBI Taxonomy" id="980116"/>
    <lineage>
        <taxon>Eukaryota</taxon>
        <taxon>Fungi</taxon>
        <taxon>Dikarya</taxon>
        <taxon>Basidiomycota</taxon>
        <taxon>Agaricomycotina</taxon>
        <taxon>Agaricomycetes</taxon>
        <taxon>Agaricomycetidae</taxon>
        <taxon>Agaricales</taxon>
        <taxon>Agaricineae</taxon>
        <taxon>Psathyrellaceae</taxon>
        <taxon>Ephemerocybe</taxon>
    </lineage>
</organism>
<accession>A0A8H6M9E2</accession>
<dbReference type="AlphaFoldDB" id="A0A8H6M9E2"/>
<dbReference type="Proteomes" id="UP000521943">
    <property type="component" value="Unassembled WGS sequence"/>
</dbReference>
<protein>
    <submittedName>
        <fullName evidence="3">Uncharacterized protein</fullName>
    </submittedName>
</protein>
<dbReference type="OrthoDB" id="3045818at2759"/>
<evidence type="ECO:0000256" key="1">
    <source>
        <dbReference type="SAM" id="Coils"/>
    </source>
</evidence>
<evidence type="ECO:0000313" key="4">
    <source>
        <dbReference type="Proteomes" id="UP000521943"/>
    </source>
</evidence>
<feature type="region of interest" description="Disordered" evidence="2">
    <location>
        <begin position="45"/>
        <end position="68"/>
    </location>
</feature>
<comment type="caution">
    <text evidence="3">The sequence shown here is derived from an EMBL/GenBank/DDBJ whole genome shotgun (WGS) entry which is preliminary data.</text>
</comment>
<keyword evidence="4" id="KW-1185">Reference proteome</keyword>